<keyword evidence="2" id="KW-0067">ATP-binding</keyword>
<dbReference type="OrthoDB" id="5411866at2"/>
<dbReference type="Pfam" id="PF00158">
    <property type="entry name" value="Sigma54_activat"/>
    <property type="match status" value="1"/>
</dbReference>
<gene>
    <name evidence="10" type="ORF">SAMN02745751_01222</name>
</gene>
<dbReference type="SMART" id="SM00382">
    <property type="entry name" value="AAA"/>
    <property type="match status" value="1"/>
</dbReference>
<dbReference type="Pfam" id="PF02954">
    <property type="entry name" value="HTH_8"/>
    <property type="match status" value="1"/>
</dbReference>
<feature type="domain" description="Sigma-54 factor interaction" evidence="7">
    <location>
        <begin position="245"/>
        <end position="474"/>
    </location>
</feature>
<dbReference type="GO" id="GO:0005524">
    <property type="term" value="F:ATP binding"/>
    <property type="evidence" value="ECO:0007669"/>
    <property type="project" value="UniProtKB-KW"/>
</dbReference>
<dbReference type="PANTHER" id="PTHR32071">
    <property type="entry name" value="TRANSCRIPTIONAL REGULATORY PROTEIN"/>
    <property type="match status" value="1"/>
</dbReference>
<dbReference type="CDD" id="cd00009">
    <property type="entry name" value="AAA"/>
    <property type="match status" value="1"/>
</dbReference>
<keyword evidence="11" id="KW-1185">Reference proteome</keyword>
<evidence type="ECO:0000259" key="8">
    <source>
        <dbReference type="PROSITE" id="PS50112"/>
    </source>
</evidence>
<dbReference type="GO" id="GO:0043565">
    <property type="term" value="F:sequence-specific DNA binding"/>
    <property type="evidence" value="ECO:0007669"/>
    <property type="project" value="InterPro"/>
</dbReference>
<evidence type="ECO:0000313" key="10">
    <source>
        <dbReference type="EMBL" id="SHI85819.1"/>
    </source>
</evidence>
<dbReference type="Gene3D" id="1.10.10.60">
    <property type="entry name" value="Homeodomain-like"/>
    <property type="match status" value="1"/>
</dbReference>
<dbReference type="InterPro" id="IPR000700">
    <property type="entry name" value="PAS-assoc_C"/>
</dbReference>
<feature type="coiled-coil region" evidence="6">
    <location>
        <begin position="212"/>
        <end position="239"/>
    </location>
</feature>
<dbReference type="Gene3D" id="1.10.8.60">
    <property type="match status" value="1"/>
</dbReference>
<dbReference type="SUPFAM" id="SSF52540">
    <property type="entry name" value="P-loop containing nucleoside triphosphate hydrolases"/>
    <property type="match status" value="1"/>
</dbReference>
<dbReference type="InterPro" id="IPR013656">
    <property type="entry name" value="PAS_4"/>
</dbReference>
<dbReference type="InterPro" id="IPR025943">
    <property type="entry name" value="Sigma_54_int_dom_ATP-bd_2"/>
</dbReference>
<dbReference type="Pfam" id="PF13188">
    <property type="entry name" value="PAS_8"/>
    <property type="match status" value="1"/>
</dbReference>
<dbReference type="InterPro" id="IPR003593">
    <property type="entry name" value="AAA+_ATPase"/>
</dbReference>
<feature type="domain" description="PAC" evidence="9">
    <location>
        <begin position="171"/>
        <end position="221"/>
    </location>
</feature>
<protein>
    <submittedName>
        <fullName evidence="10">Transcriptional regulator containing PAS, AAA-type ATPase, and DNA-binding Fis domains</fullName>
    </submittedName>
</protein>
<evidence type="ECO:0000259" key="7">
    <source>
        <dbReference type="PROSITE" id="PS50045"/>
    </source>
</evidence>
<dbReference type="InterPro" id="IPR002078">
    <property type="entry name" value="Sigma_54_int"/>
</dbReference>
<feature type="domain" description="PAS" evidence="8">
    <location>
        <begin position="1"/>
        <end position="38"/>
    </location>
</feature>
<proteinExistence type="predicted"/>
<organism evidence="10 11">
    <name type="scientific">Dethiosulfatibacter aminovorans DSM 17477</name>
    <dbReference type="NCBI Taxonomy" id="1121476"/>
    <lineage>
        <taxon>Bacteria</taxon>
        <taxon>Bacillati</taxon>
        <taxon>Bacillota</taxon>
        <taxon>Tissierellia</taxon>
        <taxon>Dethiosulfatibacter</taxon>
    </lineage>
</organism>
<dbReference type="Gene3D" id="3.30.450.20">
    <property type="entry name" value="PAS domain"/>
    <property type="match status" value="2"/>
</dbReference>
<sequence>MRRNYYKILSKISNAIILTDTDGNVLYINKSAEKLLKFIDKSSLESIYDIDPIFDSDVIVANNLIKRTINFSNIKADADIISNQINDVETEIIYVFEEHPLTSVIADTIINCIDDVVGVISKDGIYEMGNRTTEKILDIDVDDYIGKSVGDFANDRMISKPIVEEVLNSKKTVKRNLEYLNGRVITFTGIPIFNESGELKRTVLTGRDVSELVKLKEDLKETQILKNQYRAQLQELSENKNVSRIVYTSDIIEKLLDVARRASKTDSSVFITGESGSGKEEIAKFIHESSTRSDKPFIAINCAAIPSELLESELFGYEEGAFTGAKKGGKRGLFEEANGGTVFLDEIGELPVPMQSKMLRVLQEKGFMRIGGNQLISVDVRYICATNLSKEELADKGKFRQDLFYRLSVIPLRVPSLKERKEDIVPLVNYFLKLSNAKFDRNVKISKEVVKKLYGYSWPGNVRELKNIVERLVILSDKDIVNIEDIDYLIQFDKDLKSIDEGNIRIDKLMDLGEAHKMIDELMISKALKECGTVTEAARLLGIAPSTIHRKIKKGYNLK</sequence>
<keyword evidence="5" id="KW-0804">Transcription</keyword>
<reference evidence="10 11" key="1">
    <citation type="submission" date="2016-11" db="EMBL/GenBank/DDBJ databases">
        <authorList>
            <person name="Jaros S."/>
            <person name="Januszkiewicz K."/>
            <person name="Wedrychowicz H."/>
        </authorList>
    </citation>
    <scope>NUCLEOTIDE SEQUENCE [LARGE SCALE GENOMIC DNA]</scope>
    <source>
        <strain evidence="10 11">DSM 17477</strain>
    </source>
</reference>
<keyword evidence="6" id="KW-0175">Coiled coil</keyword>
<evidence type="ECO:0000256" key="6">
    <source>
        <dbReference type="SAM" id="Coils"/>
    </source>
</evidence>
<dbReference type="PROSITE" id="PS50113">
    <property type="entry name" value="PAC"/>
    <property type="match status" value="1"/>
</dbReference>
<keyword evidence="4 10" id="KW-0238">DNA-binding</keyword>
<accession>A0A1M6EK56</accession>
<evidence type="ECO:0000256" key="3">
    <source>
        <dbReference type="ARBA" id="ARBA00023015"/>
    </source>
</evidence>
<dbReference type="EMBL" id="FQZL01000007">
    <property type="protein sequence ID" value="SHI85819.1"/>
    <property type="molecule type" value="Genomic_DNA"/>
</dbReference>
<dbReference type="InterPro" id="IPR000014">
    <property type="entry name" value="PAS"/>
</dbReference>
<dbReference type="Pfam" id="PF08448">
    <property type="entry name" value="PAS_4"/>
    <property type="match status" value="1"/>
</dbReference>
<evidence type="ECO:0000256" key="2">
    <source>
        <dbReference type="ARBA" id="ARBA00022840"/>
    </source>
</evidence>
<dbReference type="Pfam" id="PF25601">
    <property type="entry name" value="AAA_lid_14"/>
    <property type="match status" value="1"/>
</dbReference>
<keyword evidence="3" id="KW-0805">Transcription regulation</keyword>
<dbReference type="InterPro" id="IPR002197">
    <property type="entry name" value="HTH_Fis"/>
</dbReference>
<dbReference type="PROSITE" id="PS00675">
    <property type="entry name" value="SIGMA54_INTERACT_1"/>
    <property type="match status" value="1"/>
</dbReference>
<evidence type="ECO:0000259" key="9">
    <source>
        <dbReference type="PROSITE" id="PS50113"/>
    </source>
</evidence>
<evidence type="ECO:0000256" key="1">
    <source>
        <dbReference type="ARBA" id="ARBA00022741"/>
    </source>
</evidence>
<dbReference type="PROSITE" id="PS50112">
    <property type="entry name" value="PAS"/>
    <property type="match status" value="1"/>
</dbReference>
<dbReference type="GO" id="GO:0006355">
    <property type="term" value="P:regulation of DNA-templated transcription"/>
    <property type="evidence" value="ECO:0007669"/>
    <property type="project" value="InterPro"/>
</dbReference>
<dbReference type="SUPFAM" id="SSF55785">
    <property type="entry name" value="PYP-like sensor domain (PAS domain)"/>
    <property type="match status" value="1"/>
</dbReference>
<evidence type="ECO:0000256" key="5">
    <source>
        <dbReference type="ARBA" id="ARBA00023163"/>
    </source>
</evidence>
<dbReference type="Proteomes" id="UP000184052">
    <property type="component" value="Unassembled WGS sequence"/>
</dbReference>
<dbReference type="SMART" id="SM00091">
    <property type="entry name" value="PAS"/>
    <property type="match status" value="2"/>
</dbReference>
<dbReference type="InterPro" id="IPR058031">
    <property type="entry name" value="AAA_lid_NorR"/>
</dbReference>
<dbReference type="FunFam" id="3.40.50.300:FF:000006">
    <property type="entry name" value="DNA-binding transcriptional regulator NtrC"/>
    <property type="match status" value="1"/>
</dbReference>
<dbReference type="AlphaFoldDB" id="A0A1M6EK56"/>
<dbReference type="InterPro" id="IPR025662">
    <property type="entry name" value="Sigma_54_int_dom_ATP-bd_1"/>
</dbReference>
<keyword evidence="1" id="KW-0547">Nucleotide-binding</keyword>
<dbReference type="InterPro" id="IPR035965">
    <property type="entry name" value="PAS-like_dom_sf"/>
</dbReference>
<name>A0A1M6EK56_9FIRM</name>
<dbReference type="Gene3D" id="3.40.50.300">
    <property type="entry name" value="P-loop containing nucleotide triphosphate hydrolases"/>
    <property type="match status" value="1"/>
</dbReference>
<dbReference type="SUPFAM" id="SSF46689">
    <property type="entry name" value="Homeodomain-like"/>
    <property type="match status" value="1"/>
</dbReference>
<evidence type="ECO:0000313" key="11">
    <source>
        <dbReference type="Proteomes" id="UP000184052"/>
    </source>
</evidence>
<dbReference type="PROSITE" id="PS50045">
    <property type="entry name" value="SIGMA54_INTERACT_4"/>
    <property type="match status" value="1"/>
</dbReference>
<dbReference type="PROSITE" id="PS00676">
    <property type="entry name" value="SIGMA54_INTERACT_2"/>
    <property type="match status" value="1"/>
</dbReference>
<dbReference type="STRING" id="1121476.SAMN02745751_01222"/>
<dbReference type="InterPro" id="IPR025944">
    <property type="entry name" value="Sigma_54_int_dom_CS"/>
</dbReference>
<evidence type="ECO:0000256" key="4">
    <source>
        <dbReference type="ARBA" id="ARBA00023125"/>
    </source>
</evidence>
<dbReference type="InterPro" id="IPR009057">
    <property type="entry name" value="Homeodomain-like_sf"/>
</dbReference>
<dbReference type="PANTHER" id="PTHR32071:SF57">
    <property type="entry name" value="C4-DICARBOXYLATE TRANSPORT TRANSCRIPTIONAL REGULATORY PROTEIN DCTD"/>
    <property type="match status" value="1"/>
</dbReference>
<dbReference type="InterPro" id="IPR027417">
    <property type="entry name" value="P-loop_NTPase"/>
</dbReference>
<dbReference type="PROSITE" id="PS00688">
    <property type="entry name" value="SIGMA54_INTERACT_3"/>
    <property type="match status" value="1"/>
</dbReference>
<dbReference type="RefSeq" id="WP_073048630.1">
    <property type="nucleotide sequence ID" value="NZ_FQZL01000007.1"/>
</dbReference>